<dbReference type="InterPro" id="IPR013083">
    <property type="entry name" value="Znf_RING/FYVE/PHD"/>
</dbReference>
<dbReference type="InterPro" id="IPR011011">
    <property type="entry name" value="Znf_FYVE_PHD"/>
</dbReference>
<dbReference type="PROSITE" id="PS50016">
    <property type="entry name" value="ZF_PHD_2"/>
    <property type="match status" value="1"/>
</dbReference>
<feature type="domain" description="PHD-type" evidence="6">
    <location>
        <begin position="53"/>
        <end position="100"/>
    </location>
</feature>
<dbReference type="EMBL" id="JBFXLT010000017">
    <property type="protein sequence ID" value="KAL2817558.1"/>
    <property type="molecule type" value="Genomic_DNA"/>
</dbReference>
<comment type="caution">
    <text evidence="7">The sequence shown here is derived from an EMBL/GenBank/DDBJ whole genome shotgun (WGS) entry which is preliminary data.</text>
</comment>
<dbReference type="SMART" id="SM00249">
    <property type="entry name" value="PHD"/>
    <property type="match status" value="1"/>
</dbReference>
<dbReference type="SUPFAM" id="SSF57903">
    <property type="entry name" value="FYVE/PHD zinc finger"/>
    <property type="match status" value="1"/>
</dbReference>
<dbReference type="InterPro" id="IPR019787">
    <property type="entry name" value="Znf_PHD-finger"/>
</dbReference>
<keyword evidence="1" id="KW-0479">Metal-binding</keyword>
<dbReference type="Proteomes" id="UP001610334">
    <property type="component" value="Unassembled WGS sequence"/>
</dbReference>
<feature type="region of interest" description="Disordered" evidence="5">
    <location>
        <begin position="100"/>
        <end position="121"/>
    </location>
</feature>
<keyword evidence="2 4" id="KW-0863">Zinc-finger</keyword>
<evidence type="ECO:0000313" key="8">
    <source>
        <dbReference type="Proteomes" id="UP001610334"/>
    </source>
</evidence>
<dbReference type="Pfam" id="PF00628">
    <property type="entry name" value="PHD"/>
    <property type="match status" value="1"/>
</dbReference>
<dbReference type="InterPro" id="IPR001965">
    <property type="entry name" value="Znf_PHD"/>
</dbReference>
<sequence length="270" mass="29120">MLRGSSGSSVSAAAFHTDKQLNHVLDRTGSCNLSAIEKTQIYKKWIASGKPHNIICSACQKPDNLLQCGTCSRSYHALCLSRSDLASESSQFSCPPCKTSFTSDSAQTSDPSRASTPIANHPFRITSPSGVLQSPAQRSLQNSHVVTPAPGGASMISGPDALDPRMLTRAREFLQVYGGFPESQEFSLELLLKLGSMMTELDFHRRQVRGLASENSNLRQDNANIRAYLDSNLATGRPPAGTPVADLSIIPRPSADTAGKSWDRIVMDLI</sequence>
<evidence type="ECO:0000256" key="2">
    <source>
        <dbReference type="ARBA" id="ARBA00022771"/>
    </source>
</evidence>
<dbReference type="InterPro" id="IPR019786">
    <property type="entry name" value="Zinc_finger_PHD-type_CS"/>
</dbReference>
<gene>
    <name evidence="7" type="ORF">BJX63DRAFT_102123</name>
</gene>
<proteinExistence type="predicted"/>
<name>A0ABR4HSA4_9EURO</name>
<accession>A0ABR4HSA4</accession>
<reference evidence="7 8" key="1">
    <citation type="submission" date="2024-07" db="EMBL/GenBank/DDBJ databases">
        <title>Section-level genome sequencing and comparative genomics of Aspergillus sections Usti and Cavernicolus.</title>
        <authorList>
            <consortium name="Lawrence Berkeley National Laboratory"/>
            <person name="Nybo J.L."/>
            <person name="Vesth T.C."/>
            <person name="Theobald S."/>
            <person name="Frisvad J.C."/>
            <person name="Larsen T.O."/>
            <person name="Kjaerboelling I."/>
            <person name="Rothschild-Mancinelli K."/>
            <person name="Lyhne E.K."/>
            <person name="Kogle M.E."/>
            <person name="Barry K."/>
            <person name="Clum A."/>
            <person name="Na H."/>
            <person name="Ledsgaard L."/>
            <person name="Lin J."/>
            <person name="Lipzen A."/>
            <person name="Kuo A."/>
            <person name="Riley R."/>
            <person name="Mondo S."/>
            <person name="Labutti K."/>
            <person name="Haridas S."/>
            <person name="Pangalinan J."/>
            <person name="Salamov A.A."/>
            <person name="Simmons B.A."/>
            <person name="Magnuson J.K."/>
            <person name="Chen J."/>
            <person name="Drula E."/>
            <person name="Henrissat B."/>
            <person name="Wiebenga A."/>
            <person name="Lubbers R.J."/>
            <person name="Gomes A.C."/>
            <person name="Makela M.R."/>
            <person name="Stajich J."/>
            <person name="Grigoriev I.V."/>
            <person name="Mortensen U.H."/>
            <person name="De Vries R.P."/>
            <person name="Baker S.E."/>
            <person name="Andersen M.R."/>
        </authorList>
    </citation>
    <scope>NUCLEOTIDE SEQUENCE [LARGE SCALE GENOMIC DNA]</scope>
    <source>
        <strain evidence="7 8">CBS 588.65</strain>
    </source>
</reference>
<evidence type="ECO:0000256" key="3">
    <source>
        <dbReference type="ARBA" id="ARBA00022833"/>
    </source>
</evidence>
<dbReference type="PROSITE" id="PS01359">
    <property type="entry name" value="ZF_PHD_1"/>
    <property type="match status" value="1"/>
</dbReference>
<organism evidence="7 8">
    <name type="scientific">Aspergillus granulosus</name>
    <dbReference type="NCBI Taxonomy" id="176169"/>
    <lineage>
        <taxon>Eukaryota</taxon>
        <taxon>Fungi</taxon>
        <taxon>Dikarya</taxon>
        <taxon>Ascomycota</taxon>
        <taxon>Pezizomycotina</taxon>
        <taxon>Eurotiomycetes</taxon>
        <taxon>Eurotiomycetidae</taxon>
        <taxon>Eurotiales</taxon>
        <taxon>Aspergillaceae</taxon>
        <taxon>Aspergillus</taxon>
        <taxon>Aspergillus subgen. Nidulantes</taxon>
    </lineage>
</organism>
<evidence type="ECO:0000259" key="6">
    <source>
        <dbReference type="PROSITE" id="PS50016"/>
    </source>
</evidence>
<evidence type="ECO:0000256" key="4">
    <source>
        <dbReference type="PROSITE-ProRule" id="PRU00146"/>
    </source>
</evidence>
<keyword evidence="8" id="KW-1185">Reference proteome</keyword>
<dbReference type="Gene3D" id="3.30.40.10">
    <property type="entry name" value="Zinc/RING finger domain, C3HC4 (zinc finger)"/>
    <property type="match status" value="1"/>
</dbReference>
<evidence type="ECO:0000256" key="5">
    <source>
        <dbReference type="SAM" id="MobiDB-lite"/>
    </source>
</evidence>
<keyword evidence="3" id="KW-0862">Zinc</keyword>
<protein>
    <recommendedName>
        <fullName evidence="6">PHD-type domain-containing protein</fullName>
    </recommendedName>
</protein>
<evidence type="ECO:0000256" key="1">
    <source>
        <dbReference type="ARBA" id="ARBA00022723"/>
    </source>
</evidence>
<feature type="compositionally biased region" description="Polar residues" evidence="5">
    <location>
        <begin position="100"/>
        <end position="118"/>
    </location>
</feature>
<evidence type="ECO:0000313" key="7">
    <source>
        <dbReference type="EMBL" id="KAL2817558.1"/>
    </source>
</evidence>